<evidence type="ECO:0000256" key="11">
    <source>
        <dbReference type="RuleBase" id="RU004253"/>
    </source>
</evidence>
<dbReference type="SUPFAM" id="SSF51391">
    <property type="entry name" value="Thiamin phosphate synthase"/>
    <property type="match status" value="1"/>
</dbReference>
<feature type="binding site" evidence="9">
    <location>
        <position position="105"/>
    </location>
    <ligand>
        <name>4-amino-2-methyl-5-(diphosphooxymethyl)pyrimidine</name>
        <dbReference type="ChEBI" id="CHEBI:57841"/>
    </ligand>
</feature>
<keyword evidence="2 9" id="KW-0808">Transferase</keyword>
<dbReference type="InterPro" id="IPR022998">
    <property type="entry name" value="ThiamineP_synth_TenI"/>
</dbReference>
<feature type="binding site" evidence="9">
    <location>
        <position position="66"/>
    </location>
    <ligand>
        <name>4-amino-2-methyl-5-(diphosphooxymethyl)pyrimidine</name>
        <dbReference type="ChEBI" id="CHEBI:57841"/>
    </ligand>
</feature>
<comment type="function">
    <text evidence="9">Condenses 4-methyl-5-(beta-hydroxyethyl)thiazole monophosphate (THZ-P) and 2-methyl-4-amino-5-hydroxymethyl pyrimidine pyrophosphate (HMP-PP) to form thiamine monophosphate (TMP).</text>
</comment>
<dbReference type="NCBIfam" id="NF000736">
    <property type="entry name" value="PRK00043.2-3"/>
    <property type="match status" value="1"/>
</dbReference>
<dbReference type="EC" id="2.5.1.3" evidence="9"/>
<evidence type="ECO:0000256" key="6">
    <source>
        <dbReference type="ARBA" id="ARBA00047334"/>
    </source>
</evidence>
<keyword evidence="4 9" id="KW-0460">Magnesium</keyword>
<feature type="binding site" evidence="9">
    <location>
        <position position="67"/>
    </location>
    <ligand>
        <name>Mg(2+)</name>
        <dbReference type="ChEBI" id="CHEBI:18420"/>
    </ligand>
</feature>
<dbReference type="InterPro" id="IPR036206">
    <property type="entry name" value="ThiamineP_synth_sf"/>
</dbReference>
<comment type="catalytic activity">
    <reaction evidence="6 9 10">
        <text>4-methyl-5-(2-phosphooxyethyl)-thiazole + 4-amino-2-methyl-5-(diphosphooxymethyl)pyrimidine + H(+) = thiamine phosphate + diphosphate</text>
        <dbReference type="Rhea" id="RHEA:22328"/>
        <dbReference type="ChEBI" id="CHEBI:15378"/>
        <dbReference type="ChEBI" id="CHEBI:33019"/>
        <dbReference type="ChEBI" id="CHEBI:37575"/>
        <dbReference type="ChEBI" id="CHEBI:57841"/>
        <dbReference type="ChEBI" id="CHEBI:58296"/>
        <dbReference type="EC" id="2.5.1.3"/>
    </reaction>
</comment>
<comment type="caution">
    <text evidence="9">Lacks conserved residue(s) required for the propagation of feature annotation.</text>
</comment>
<protein>
    <recommendedName>
        <fullName evidence="9">Thiamine-phosphate synthase</fullName>
        <shortName evidence="9">TP synthase</shortName>
        <shortName evidence="9">TPS</shortName>
        <ecNumber evidence="9">2.5.1.3</ecNumber>
    </recommendedName>
    <alternativeName>
        <fullName evidence="9">Thiamine-phosphate pyrophosphorylase</fullName>
        <shortName evidence="9">TMP pyrophosphorylase</shortName>
        <shortName evidence="9">TMP-PPase</shortName>
    </alternativeName>
</protein>
<comment type="catalytic activity">
    <reaction evidence="8 9 10">
        <text>2-[(2R,5Z)-2-carboxy-4-methylthiazol-5(2H)-ylidene]ethyl phosphate + 4-amino-2-methyl-5-(diphosphooxymethyl)pyrimidine + 2 H(+) = thiamine phosphate + CO2 + diphosphate</text>
        <dbReference type="Rhea" id="RHEA:47844"/>
        <dbReference type="ChEBI" id="CHEBI:15378"/>
        <dbReference type="ChEBI" id="CHEBI:16526"/>
        <dbReference type="ChEBI" id="CHEBI:33019"/>
        <dbReference type="ChEBI" id="CHEBI:37575"/>
        <dbReference type="ChEBI" id="CHEBI:57841"/>
        <dbReference type="ChEBI" id="CHEBI:62899"/>
        <dbReference type="EC" id="2.5.1.3"/>
    </reaction>
</comment>
<evidence type="ECO:0000313" key="13">
    <source>
        <dbReference type="EMBL" id="WPU92093.1"/>
    </source>
</evidence>
<evidence type="ECO:0000256" key="8">
    <source>
        <dbReference type="ARBA" id="ARBA00047883"/>
    </source>
</evidence>
<dbReference type="EMBL" id="CP139558">
    <property type="protein sequence ID" value="WPU92093.1"/>
    <property type="molecule type" value="Genomic_DNA"/>
</dbReference>
<evidence type="ECO:0000256" key="10">
    <source>
        <dbReference type="RuleBase" id="RU003826"/>
    </source>
</evidence>
<evidence type="ECO:0000313" key="14">
    <source>
        <dbReference type="Proteomes" id="UP001324380"/>
    </source>
</evidence>
<dbReference type="Pfam" id="PF02581">
    <property type="entry name" value="TMP-TENI"/>
    <property type="match status" value="1"/>
</dbReference>
<dbReference type="Gene3D" id="3.20.20.70">
    <property type="entry name" value="Aldolase class I"/>
    <property type="match status" value="1"/>
</dbReference>
<dbReference type="NCBIfam" id="TIGR00693">
    <property type="entry name" value="thiE"/>
    <property type="match status" value="1"/>
</dbReference>
<dbReference type="PANTHER" id="PTHR20857:SF15">
    <property type="entry name" value="THIAMINE-PHOSPHATE SYNTHASE"/>
    <property type="match status" value="1"/>
</dbReference>
<feature type="binding site" evidence="9">
    <location>
        <begin position="34"/>
        <end position="38"/>
    </location>
    <ligand>
        <name>4-amino-2-methyl-5-(diphosphooxymethyl)pyrimidine</name>
        <dbReference type="ChEBI" id="CHEBI:57841"/>
    </ligand>
</feature>
<comment type="similarity">
    <text evidence="9 10">Belongs to the thiamine-phosphate synthase family.</text>
</comment>
<dbReference type="InterPro" id="IPR013785">
    <property type="entry name" value="Aldolase_TIM"/>
</dbReference>
<keyword evidence="14" id="KW-1185">Reference proteome</keyword>
<evidence type="ECO:0000256" key="7">
    <source>
        <dbReference type="ARBA" id="ARBA00047851"/>
    </source>
</evidence>
<feature type="domain" description="Thiamine phosphate synthase/TenI" evidence="12">
    <location>
        <begin position="12"/>
        <end position="190"/>
    </location>
</feature>
<comment type="catalytic activity">
    <reaction evidence="7 9 10">
        <text>2-(2-carboxy-4-methylthiazol-5-yl)ethyl phosphate + 4-amino-2-methyl-5-(diphosphooxymethyl)pyrimidine + 2 H(+) = thiamine phosphate + CO2 + diphosphate</text>
        <dbReference type="Rhea" id="RHEA:47848"/>
        <dbReference type="ChEBI" id="CHEBI:15378"/>
        <dbReference type="ChEBI" id="CHEBI:16526"/>
        <dbReference type="ChEBI" id="CHEBI:33019"/>
        <dbReference type="ChEBI" id="CHEBI:37575"/>
        <dbReference type="ChEBI" id="CHEBI:57841"/>
        <dbReference type="ChEBI" id="CHEBI:62890"/>
        <dbReference type="EC" id="2.5.1.3"/>
    </reaction>
</comment>
<feature type="binding site" evidence="9">
    <location>
        <position position="167"/>
    </location>
    <ligand>
        <name>2-[(2R,5Z)-2-carboxy-4-methylthiazol-5(2H)-ylidene]ethyl phosphate</name>
        <dbReference type="ChEBI" id="CHEBI:62899"/>
    </ligand>
</feature>
<feature type="binding site" evidence="9">
    <location>
        <position position="134"/>
    </location>
    <ligand>
        <name>4-amino-2-methyl-5-(diphosphooxymethyl)pyrimidine</name>
        <dbReference type="ChEBI" id="CHEBI:57841"/>
    </ligand>
</feature>
<feature type="binding site" evidence="9">
    <location>
        <begin position="131"/>
        <end position="133"/>
    </location>
    <ligand>
        <name>2-[(2R,5Z)-2-carboxy-4-methylthiazol-5(2H)-ylidene]ethyl phosphate</name>
        <dbReference type="ChEBI" id="CHEBI:62899"/>
    </ligand>
</feature>
<evidence type="ECO:0000256" key="1">
    <source>
        <dbReference type="ARBA" id="ARBA00005165"/>
    </source>
</evidence>
<dbReference type="HAMAP" id="MF_00097">
    <property type="entry name" value="TMP_synthase"/>
    <property type="match status" value="1"/>
</dbReference>
<feature type="binding site" evidence="9">
    <location>
        <position position="86"/>
    </location>
    <ligand>
        <name>Mg(2+)</name>
        <dbReference type="ChEBI" id="CHEBI:18420"/>
    </ligand>
</feature>
<evidence type="ECO:0000256" key="2">
    <source>
        <dbReference type="ARBA" id="ARBA00022679"/>
    </source>
</evidence>
<organism evidence="13 14">
    <name type="scientific">Mucilaginibacter sabulilitoris</name>
    <dbReference type="NCBI Taxonomy" id="1173583"/>
    <lineage>
        <taxon>Bacteria</taxon>
        <taxon>Pseudomonadati</taxon>
        <taxon>Bacteroidota</taxon>
        <taxon>Sphingobacteriia</taxon>
        <taxon>Sphingobacteriales</taxon>
        <taxon>Sphingobacteriaceae</taxon>
        <taxon>Mucilaginibacter</taxon>
    </lineage>
</organism>
<evidence type="ECO:0000256" key="9">
    <source>
        <dbReference type="HAMAP-Rule" id="MF_00097"/>
    </source>
</evidence>
<keyword evidence="5 9" id="KW-0784">Thiamine biosynthesis</keyword>
<keyword evidence="3 9" id="KW-0479">Metal-binding</keyword>
<evidence type="ECO:0000256" key="5">
    <source>
        <dbReference type="ARBA" id="ARBA00022977"/>
    </source>
</evidence>
<evidence type="ECO:0000256" key="4">
    <source>
        <dbReference type="ARBA" id="ARBA00022842"/>
    </source>
</evidence>
<accession>A0ABZ0TIU4</accession>
<dbReference type="GO" id="GO:0004789">
    <property type="term" value="F:thiamine-phosphate diphosphorylase activity"/>
    <property type="evidence" value="ECO:0007669"/>
    <property type="project" value="UniProtKB-EC"/>
</dbReference>
<name>A0ABZ0TIU4_9SPHI</name>
<reference evidence="13 14" key="1">
    <citation type="submission" date="2023-11" db="EMBL/GenBank/DDBJ databases">
        <title>Analysis of the Genomes of Mucilaginibacter gossypii cycad 4 and M. sabulilitoris SNA2: microbes with the potential for plant growth promotion.</title>
        <authorList>
            <person name="Hirsch A.M."/>
            <person name="Humm E."/>
            <person name="Rubbi M."/>
            <person name="Del Vecchio G."/>
            <person name="Ha S.M."/>
            <person name="Pellegrini M."/>
            <person name="Gunsalus R.P."/>
        </authorList>
    </citation>
    <scope>NUCLEOTIDE SEQUENCE [LARGE SCALE GENOMIC DNA]</scope>
    <source>
        <strain evidence="13 14">SNA2</strain>
    </source>
</reference>
<gene>
    <name evidence="9" type="primary">thiE</name>
    <name evidence="13" type="ORF">SNE25_22490</name>
</gene>
<evidence type="ECO:0000256" key="3">
    <source>
        <dbReference type="ARBA" id="ARBA00022723"/>
    </source>
</evidence>
<sequence length="215" mass="23421">MIIDKLHYISQQPEDGTHLTAIKAALDAGCKWVQLRIKDQSHNIILDYAIKVSELCFEYKAKLIVNDHPEIALKVGAYGLHLGLQDMPVAQAREIIGPQMIIGGTANTFKHIQQRIAEGVDYIGLGPFRFTQTKEKLSPVLGLSGYEDIMRKVQAAGINTPIIAIGGILPEDIEPIMQTGLYGVAVSGAITYAADAPQTVKSIYQSLNAKLLNQA</sequence>
<comment type="cofactor">
    <cofactor evidence="9">
        <name>Mg(2+)</name>
        <dbReference type="ChEBI" id="CHEBI:18420"/>
    </cofactor>
    <text evidence="9">Binds 1 Mg(2+) ion per subunit.</text>
</comment>
<dbReference type="Proteomes" id="UP001324380">
    <property type="component" value="Chromosome"/>
</dbReference>
<evidence type="ECO:0000259" key="12">
    <source>
        <dbReference type="Pfam" id="PF02581"/>
    </source>
</evidence>
<proteinExistence type="inferred from homology"/>
<dbReference type="InterPro" id="IPR034291">
    <property type="entry name" value="TMP_synthase"/>
</dbReference>
<dbReference type="RefSeq" id="WP_321561259.1">
    <property type="nucleotide sequence ID" value="NZ_CP139558.1"/>
</dbReference>
<dbReference type="CDD" id="cd00564">
    <property type="entry name" value="TMP_TenI"/>
    <property type="match status" value="1"/>
</dbReference>
<dbReference type="PANTHER" id="PTHR20857">
    <property type="entry name" value="THIAMINE-PHOSPHATE PYROPHOSPHORYLASE"/>
    <property type="match status" value="1"/>
</dbReference>
<comment type="pathway">
    <text evidence="1 9 11">Cofactor biosynthesis; thiamine diphosphate biosynthesis; thiamine phosphate from 4-amino-2-methyl-5-diphosphomethylpyrimidine and 4-methyl-5-(2-phosphoethyl)-thiazole: step 1/1.</text>
</comment>